<sequence length="124" mass="13864">MFEDIGLSNLRRSAVYGSVGYGGSPDEYGEATLDSMIMDGSNMNIGALNHLLESRLSPLQSWLEEDIVGCGTYMRPEFSACGYHKLWSFPRKITNLINAEICRRREGARSLGTYYQSKQSPTNI</sequence>
<organism evidence="2 3">
    <name type="scientific">Glossina pallidipes</name>
    <name type="common">Tsetse fly</name>
    <dbReference type="NCBI Taxonomy" id="7398"/>
    <lineage>
        <taxon>Eukaryota</taxon>
        <taxon>Metazoa</taxon>
        <taxon>Ecdysozoa</taxon>
        <taxon>Arthropoda</taxon>
        <taxon>Hexapoda</taxon>
        <taxon>Insecta</taxon>
        <taxon>Pterygota</taxon>
        <taxon>Neoptera</taxon>
        <taxon>Endopterygota</taxon>
        <taxon>Diptera</taxon>
        <taxon>Brachycera</taxon>
        <taxon>Muscomorpha</taxon>
        <taxon>Hippoboscoidea</taxon>
        <taxon>Glossinidae</taxon>
        <taxon>Glossina</taxon>
    </lineage>
</organism>
<dbReference type="InterPro" id="IPR000246">
    <property type="entry name" value="Peptidase_T2"/>
</dbReference>
<keyword evidence="3" id="KW-1185">Reference proteome</keyword>
<evidence type="ECO:0000313" key="2">
    <source>
        <dbReference type="EnsemblMetazoa" id="GPAI000125-PA"/>
    </source>
</evidence>
<name>A0A1B0GGQ3_GLOPL</name>
<comment type="similarity">
    <text evidence="1">Belongs to the Ntn-hydrolase family.</text>
</comment>
<dbReference type="STRING" id="7398.A0A1B0GGQ3"/>
<dbReference type="Proteomes" id="UP000092445">
    <property type="component" value="Unassembled WGS sequence"/>
</dbReference>
<accession>A0A1B0GGQ3</accession>
<reference evidence="2" key="2">
    <citation type="submission" date="2020-05" db="UniProtKB">
        <authorList>
            <consortium name="EnsemblMetazoa"/>
        </authorList>
    </citation>
    <scope>IDENTIFICATION</scope>
    <source>
        <strain evidence="2">IAEA</strain>
    </source>
</reference>
<dbReference type="Pfam" id="PF01112">
    <property type="entry name" value="Asparaginase_2"/>
    <property type="match status" value="1"/>
</dbReference>
<dbReference type="SUPFAM" id="SSF56235">
    <property type="entry name" value="N-terminal nucleophile aminohydrolases (Ntn hydrolases)"/>
    <property type="match status" value="1"/>
</dbReference>
<dbReference type="EnsemblMetazoa" id="GPAI000125-RA">
    <property type="protein sequence ID" value="GPAI000125-PA"/>
    <property type="gene ID" value="GPAI000125"/>
</dbReference>
<reference evidence="3" key="1">
    <citation type="submission" date="2014-03" db="EMBL/GenBank/DDBJ databases">
        <authorList>
            <person name="Aksoy S."/>
            <person name="Warren W."/>
            <person name="Wilson R.K."/>
        </authorList>
    </citation>
    <scope>NUCLEOTIDE SEQUENCE [LARGE SCALE GENOMIC DNA]</scope>
    <source>
        <strain evidence="3">IAEA</strain>
    </source>
</reference>
<proteinExistence type="inferred from homology"/>
<dbReference type="InterPro" id="IPR029055">
    <property type="entry name" value="Ntn_hydrolases_N"/>
</dbReference>
<evidence type="ECO:0000313" key="3">
    <source>
        <dbReference type="Proteomes" id="UP000092445"/>
    </source>
</evidence>
<evidence type="ECO:0000256" key="1">
    <source>
        <dbReference type="ARBA" id="ARBA00010872"/>
    </source>
</evidence>
<dbReference type="VEuPathDB" id="VectorBase:GPAI000125"/>
<dbReference type="AlphaFoldDB" id="A0A1B0GGQ3"/>
<protein>
    <submittedName>
        <fullName evidence="2">Uncharacterized protein</fullName>
    </submittedName>
</protein>